<name>A0A8J4EUD1_9CHLO</name>
<organism evidence="4 5">
    <name type="scientific">Volvox africanus</name>
    <dbReference type="NCBI Taxonomy" id="51714"/>
    <lineage>
        <taxon>Eukaryota</taxon>
        <taxon>Viridiplantae</taxon>
        <taxon>Chlorophyta</taxon>
        <taxon>core chlorophytes</taxon>
        <taxon>Chlorophyceae</taxon>
        <taxon>CS clade</taxon>
        <taxon>Chlamydomonadales</taxon>
        <taxon>Volvocaceae</taxon>
        <taxon>Volvox</taxon>
    </lineage>
</organism>
<dbReference type="AlphaFoldDB" id="A0A8J4EUD1"/>
<evidence type="ECO:0000256" key="1">
    <source>
        <dbReference type="ARBA" id="ARBA00009254"/>
    </source>
</evidence>
<dbReference type="InterPro" id="IPR001854">
    <property type="entry name" value="Ribosomal_uL29"/>
</dbReference>
<evidence type="ECO:0000256" key="3">
    <source>
        <dbReference type="ARBA" id="ARBA00023274"/>
    </source>
</evidence>
<evidence type="ECO:0008006" key="6">
    <source>
        <dbReference type="Google" id="ProtNLM"/>
    </source>
</evidence>
<dbReference type="InterPro" id="IPR018254">
    <property type="entry name" value="Ribosomal_uL29_CS"/>
</dbReference>
<feature type="non-terminal residue" evidence="4">
    <location>
        <position position="162"/>
    </location>
</feature>
<dbReference type="FunFam" id="1.10.287.310:FF:000002">
    <property type="entry name" value="60S ribosomal protein L35"/>
    <property type="match status" value="1"/>
</dbReference>
<dbReference type="InterPro" id="IPR036049">
    <property type="entry name" value="Ribosomal_uL29_sf"/>
</dbReference>
<dbReference type="PANTHER" id="PTHR45722:SF2">
    <property type="entry name" value="LARGE RIBOSOMAL SUBUNIT PROTEIN UL29-RELATED"/>
    <property type="match status" value="1"/>
</dbReference>
<dbReference type="InterPro" id="IPR045059">
    <property type="entry name" value="Ribosomal_uL29_euk"/>
</dbReference>
<dbReference type="SUPFAM" id="SSF46561">
    <property type="entry name" value="Ribosomal protein L29 (L29p)"/>
    <property type="match status" value="1"/>
</dbReference>
<protein>
    <recommendedName>
        <fullName evidence="6">60S ribosomal protein L35</fullName>
    </recommendedName>
</protein>
<keyword evidence="5" id="KW-1185">Reference proteome</keyword>
<dbReference type="Proteomes" id="UP000747399">
    <property type="component" value="Unassembled WGS sequence"/>
</dbReference>
<comment type="similarity">
    <text evidence="1">Belongs to the universal ribosomal protein uL29 family.</text>
</comment>
<dbReference type="GO" id="GO:0006412">
    <property type="term" value="P:translation"/>
    <property type="evidence" value="ECO:0007669"/>
    <property type="project" value="InterPro"/>
</dbReference>
<dbReference type="PROSITE" id="PS00579">
    <property type="entry name" value="RIBOSOMAL_L29"/>
    <property type="match status" value="1"/>
</dbReference>
<dbReference type="NCBIfam" id="TIGR00012">
    <property type="entry name" value="L29"/>
    <property type="match status" value="1"/>
</dbReference>
<dbReference type="PANTHER" id="PTHR45722">
    <property type="entry name" value="60S RIBOSOMAL PROTEIN L35"/>
    <property type="match status" value="1"/>
</dbReference>
<evidence type="ECO:0000313" key="5">
    <source>
        <dbReference type="Proteomes" id="UP000747399"/>
    </source>
</evidence>
<accession>A0A8J4EUD1</accession>
<sequence>LTAANAKGPAPAHSSLFSCTCPCPAVYNTPSTMAKVKMHELRTKSKQELVGQLKDLKSELSALRVAKVTGGAPNKLSKIKLVRKSIARVLTVYKQSQRTAVRNTINEENAKKKGRKFLPLDLRAKKTRAMRRALTKEQANKKLVKQEKRAKAFPTRKYALKA</sequence>
<dbReference type="EMBL" id="BNCO01000003">
    <property type="protein sequence ID" value="GIL45974.1"/>
    <property type="molecule type" value="Genomic_DNA"/>
</dbReference>
<reference evidence="4" key="1">
    <citation type="journal article" date="2021" name="Proc. Natl. Acad. Sci. U.S.A.">
        <title>Three genomes in the algal genus Volvox reveal the fate of a haploid sex-determining region after a transition to homothallism.</title>
        <authorList>
            <person name="Yamamoto K."/>
            <person name="Hamaji T."/>
            <person name="Kawai-Toyooka H."/>
            <person name="Matsuzaki R."/>
            <person name="Takahashi F."/>
            <person name="Nishimura Y."/>
            <person name="Kawachi M."/>
            <person name="Noguchi H."/>
            <person name="Minakuchi Y."/>
            <person name="Umen J.G."/>
            <person name="Toyoda A."/>
            <person name="Nozaki H."/>
        </authorList>
    </citation>
    <scope>NUCLEOTIDE SEQUENCE</scope>
    <source>
        <strain evidence="4">NIES-3780</strain>
    </source>
</reference>
<dbReference type="GO" id="GO:0003735">
    <property type="term" value="F:structural constituent of ribosome"/>
    <property type="evidence" value="ECO:0007669"/>
    <property type="project" value="InterPro"/>
</dbReference>
<dbReference type="GO" id="GO:0000463">
    <property type="term" value="P:maturation of LSU-rRNA from tricistronic rRNA transcript (SSU-rRNA, 5.8S rRNA, LSU-rRNA)"/>
    <property type="evidence" value="ECO:0007669"/>
    <property type="project" value="InterPro"/>
</dbReference>
<evidence type="ECO:0000313" key="4">
    <source>
        <dbReference type="EMBL" id="GIL45974.1"/>
    </source>
</evidence>
<dbReference type="CDD" id="cd00427">
    <property type="entry name" value="Ribosomal_L29_HIP"/>
    <property type="match status" value="1"/>
</dbReference>
<dbReference type="Gene3D" id="6.10.250.3450">
    <property type="match status" value="1"/>
</dbReference>
<dbReference type="Gene3D" id="1.10.287.310">
    <property type="match status" value="1"/>
</dbReference>
<dbReference type="FunFam" id="6.10.250.3450:FF:000001">
    <property type="entry name" value="60S ribosomal protein L35"/>
    <property type="match status" value="1"/>
</dbReference>
<gene>
    <name evidence="4" type="ORF">Vafri_3078</name>
</gene>
<keyword evidence="3" id="KW-0687">Ribonucleoprotein</keyword>
<dbReference type="Pfam" id="PF00831">
    <property type="entry name" value="Ribosomal_L29"/>
    <property type="match status" value="1"/>
</dbReference>
<evidence type="ECO:0000256" key="2">
    <source>
        <dbReference type="ARBA" id="ARBA00022980"/>
    </source>
</evidence>
<proteinExistence type="inferred from homology"/>
<dbReference type="GO" id="GO:0003729">
    <property type="term" value="F:mRNA binding"/>
    <property type="evidence" value="ECO:0007669"/>
    <property type="project" value="TreeGrafter"/>
</dbReference>
<comment type="caution">
    <text evidence="4">The sequence shown here is derived from an EMBL/GenBank/DDBJ whole genome shotgun (WGS) entry which is preliminary data.</text>
</comment>
<dbReference type="HAMAP" id="MF_00374">
    <property type="entry name" value="Ribosomal_uL29"/>
    <property type="match status" value="1"/>
</dbReference>
<dbReference type="GO" id="GO:0022625">
    <property type="term" value="C:cytosolic large ribosomal subunit"/>
    <property type="evidence" value="ECO:0007669"/>
    <property type="project" value="InterPro"/>
</dbReference>
<keyword evidence="2" id="KW-0689">Ribosomal protein</keyword>